<name>A0A8S5NDT2_9CAUD</name>
<dbReference type="EMBL" id="BK015138">
    <property type="protein sequence ID" value="DAD92551.1"/>
    <property type="molecule type" value="Genomic_DNA"/>
</dbReference>
<sequence length="34" mass="4226">MIPFLNKTYCIIFGNVRQAERLFWHFFLYSKLKT</sequence>
<proteinExistence type="predicted"/>
<reference evidence="1" key="1">
    <citation type="journal article" date="2021" name="Proc. Natl. Acad. Sci. U.S.A.">
        <title>A Catalog of Tens of Thousands of Viruses from Human Metagenomes Reveals Hidden Associations with Chronic Diseases.</title>
        <authorList>
            <person name="Tisza M.J."/>
            <person name="Buck C.B."/>
        </authorList>
    </citation>
    <scope>NUCLEOTIDE SEQUENCE</scope>
    <source>
        <strain evidence="1">Ct5Tq8</strain>
    </source>
</reference>
<accession>A0A8S5NDT2</accession>
<organism evidence="1">
    <name type="scientific">Myoviridae sp. ct5Tq8</name>
    <dbReference type="NCBI Taxonomy" id="2826612"/>
    <lineage>
        <taxon>Viruses</taxon>
        <taxon>Duplodnaviria</taxon>
        <taxon>Heunggongvirae</taxon>
        <taxon>Uroviricota</taxon>
        <taxon>Caudoviricetes</taxon>
    </lineage>
</organism>
<protein>
    <submittedName>
        <fullName evidence="1">Uncharacterized protein</fullName>
    </submittedName>
</protein>
<evidence type="ECO:0000313" key="1">
    <source>
        <dbReference type="EMBL" id="DAD92551.1"/>
    </source>
</evidence>